<dbReference type="EMBL" id="PJNB01000001">
    <property type="protein sequence ID" value="PKW17224.1"/>
    <property type="molecule type" value="Genomic_DNA"/>
</dbReference>
<proteinExistence type="predicted"/>
<dbReference type="InterPro" id="IPR037523">
    <property type="entry name" value="VOC_core"/>
</dbReference>
<evidence type="ECO:0000313" key="2">
    <source>
        <dbReference type="EMBL" id="PKW17224.1"/>
    </source>
</evidence>
<sequence length="130" mass="13801">MTTNATRTTIWPLIPYADKKAGIRFLVEAFGFEETLIVPGEGGEIVHAELRWPGGGIMIGTCDPGSPFAKPKGSGAAYVVTDAPDAVFQRAVAAGAEVVHEPVDHDYGSREFSVRDPEGNSWSFGTYAGS</sequence>
<gene>
    <name evidence="2" type="ORF">A8926_5159</name>
</gene>
<comment type="caution">
    <text evidence="2">The sequence shown here is derived from an EMBL/GenBank/DDBJ whole genome shotgun (WGS) entry which is preliminary data.</text>
</comment>
<evidence type="ECO:0000259" key="1">
    <source>
        <dbReference type="PROSITE" id="PS51819"/>
    </source>
</evidence>
<dbReference type="RefSeq" id="WP_010693013.1">
    <property type="nucleotide sequence ID" value="NZ_CP061007.1"/>
</dbReference>
<evidence type="ECO:0000313" key="3">
    <source>
        <dbReference type="Proteomes" id="UP000233786"/>
    </source>
</evidence>
<dbReference type="Pfam" id="PF00903">
    <property type="entry name" value="Glyoxalase"/>
    <property type="match status" value="1"/>
</dbReference>
<reference evidence="2" key="1">
    <citation type="submission" date="2017-12" db="EMBL/GenBank/DDBJ databases">
        <title>Sequencing the genomes of 1000 Actinobacteria strains.</title>
        <authorList>
            <person name="Klenk H.-P."/>
        </authorList>
    </citation>
    <scope>NUCLEOTIDE SEQUENCE [LARGE SCALE GENOMIC DNA]</scope>
    <source>
        <strain evidence="2">DSM 44228</strain>
    </source>
</reference>
<organism evidence="2 3">
    <name type="scientific">Saccharopolyspora spinosa</name>
    <dbReference type="NCBI Taxonomy" id="60894"/>
    <lineage>
        <taxon>Bacteria</taxon>
        <taxon>Bacillati</taxon>
        <taxon>Actinomycetota</taxon>
        <taxon>Actinomycetes</taxon>
        <taxon>Pseudonocardiales</taxon>
        <taxon>Pseudonocardiaceae</taxon>
        <taxon>Saccharopolyspora</taxon>
    </lineage>
</organism>
<dbReference type="Proteomes" id="UP000233786">
    <property type="component" value="Unassembled WGS sequence"/>
</dbReference>
<dbReference type="SUPFAM" id="SSF54593">
    <property type="entry name" value="Glyoxalase/Bleomycin resistance protein/Dihydroxybiphenyl dioxygenase"/>
    <property type="match status" value="1"/>
</dbReference>
<feature type="domain" description="VOC" evidence="1">
    <location>
        <begin position="8"/>
        <end position="127"/>
    </location>
</feature>
<accession>A0A2N3Y2S8</accession>
<keyword evidence="3" id="KW-1185">Reference proteome</keyword>
<dbReference type="OrthoDB" id="9806868at2"/>
<dbReference type="PROSITE" id="PS51819">
    <property type="entry name" value="VOC"/>
    <property type="match status" value="1"/>
</dbReference>
<dbReference type="PANTHER" id="PTHR34109">
    <property type="entry name" value="BNAUNNG04460D PROTEIN-RELATED"/>
    <property type="match status" value="1"/>
</dbReference>
<dbReference type="STRING" id="994479.GCA_000194155_01270"/>
<dbReference type="PANTHER" id="PTHR34109:SF1">
    <property type="entry name" value="VOC DOMAIN-CONTAINING PROTEIN"/>
    <property type="match status" value="1"/>
</dbReference>
<dbReference type="AlphaFoldDB" id="A0A2N3Y2S8"/>
<dbReference type="InterPro" id="IPR004360">
    <property type="entry name" value="Glyas_Fos-R_dOase_dom"/>
</dbReference>
<protein>
    <submittedName>
        <fullName evidence="2">Glyoxalase superfamily protein PhnB</fullName>
    </submittedName>
</protein>
<name>A0A2N3Y2S8_SACSN</name>
<dbReference type="Gene3D" id="3.30.720.110">
    <property type="match status" value="1"/>
</dbReference>
<dbReference type="Gene3D" id="3.30.720.120">
    <property type="match status" value="1"/>
</dbReference>
<dbReference type="InterPro" id="IPR029068">
    <property type="entry name" value="Glyas_Bleomycin-R_OHBP_Dase"/>
</dbReference>